<dbReference type="SUPFAM" id="SSF53383">
    <property type="entry name" value="PLP-dependent transferases"/>
    <property type="match status" value="1"/>
</dbReference>
<dbReference type="Proteomes" id="UP000305654">
    <property type="component" value="Unassembled WGS sequence"/>
</dbReference>
<evidence type="ECO:0000259" key="6">
    <source>
        <dbReference type="Pfam" id="PF01212"/>
    </source>
</evidence>
<dbReference type="InterPro" id="IPR015424">
    <property type="entry name" value="PyrdxlP-dep_Trfase"/>
</dbReference>
<comment type="function">
    <text evidence="5">Catalyzes the cleavage of L-allo-threonine and L-threonine to glycine and acetaldehyde.</text>
</comment>
<evidence type="ECO:0000256" key="5">
    <source>
        <dbReference type="PIRNR" id="PIRNR038940"/>
    </source>
</evidence>
<evidence type="ECO:0000256" key="2">
    <source>
        <dbReference type="ARBA" id="ARBA00006966"/>
    </source>
</evidence>
<evidence type="ECO:0000256" key="3">
    <source>
        <dbReference type="ARBA" id="ARBA00011881"/>
    </source>
</evidence>
<sequence>MTVIRKNFGSDNVGPAHPQVVQAMLEANRGAVASYGGDPWTARVGTLIDEIFQTETTVFPVATGTAANALALSALVRPFGAIVCDEVAHIMNDEAGAPEFFTGGAKLLTLPSPDGRMDPEVLQATLARRRISGVHQSPVEAISLTQATEWGTCYPVSRIAALSAVARENRLHVHMDGARFANAIDFLGATPAAVTWQAGVDVLSLGATKNGAMAAEAVVFFNRDLAREFAQRRKRGGHLWSKQRFLSAQLTGYLEGGLWLQNGARANAAALRLSQGLAALPGVAVVQPTEANEVFAALPEPLVVRLEAAGYGFYRWARLPGDGGIVVRLVCAFDTTEADVDALLGKIRRDE</sequence>
<organism evidence="7 8">
    <name type="scientific">Lichenicoccus roseus</name>
    <dbReference type="NCBI Taxonomy" id="2683649"/>
    <lineage>
        <taxon>Bacteria</taxon>
        <taxon>Pseudomonadati</taxon>
        <taxon>Pseudomonadota</taxon>
        <taxon>Alphaproteobacteria</taxon>
        <taxon>Acetobacterales</taxon>
        <taxon>Acetobacteraceae</taxon>
        <taxon>Lichenicoccus</taxon>
    </lineage>
</organism>
<feature type="domain" description="Aromatic amino acid beta-eliminating lyase/threonine aldolase" evidence="6">
    <location>
        <begin position="8"/>
        <end position="296"/>
    </location>
</feature>
<keyword evidence="5" id="KW-0456">Lyase</keyword>
<comment type="cofactor">
    <cofactor evidence="1 5">
        <name>pyridoxal 5'-phosphate</name>
        <dbReference type="ChEBI" id="CHEBI:597326"/>
    </cofactor>
</comment>
<evidence type="ECO:0000313" key="8">
    <source>
        <dbReference type="Proteomes" id="UP000305654"/>
    </source>
</evidence>
<protein>
    <recommendedName>
        <fullName evidence="5">L-threonine aldolase</fullName>
        <ecNumber evidence="5">4.1.2.48</ecNumber>
    </recommendedName>
</protein>
<dbReference type="AlphaFoldDB" id="A0A5R9J201"/>
<dbReference type="Gene3D" id="3.90.1150.10">
    <property type="entry name" value="Aspartate Aminotransferase, domain 1"/>
    <property type="match status" value="1"/>
</dbReference>
<evidence type="ECO:0000256" key="4">
    <source>
        <dbReference type="ARBA" id="ARBA00022898"/>
    </source>
</evidence>
<dbReference type="EMBL" id="VCDI01000005">
    <property type="protein sequence ID" value="TLU71665.1"/>
    <property type="molecule type" value="Genomic_DNA"/>
</dbReference>
<keyword evidence="8" id="KW-1185">Reference proteome</keyword>
<dbReference type="InterPro" id="IPR015421">
    <property type="entry name" value="PyrdxlP-dep_Trfase_major"/>
</dbReference>
<evidence type="ECO:0000313" key="7">
    <source>
        <dbReference type="EMBL" id="TLU71665.1"/>
    </source>
</evidence>
<dbReference type="PANTHER" id="PTHR48097:SF5">
    <property type="entry name" value="LOW SPECIFICITY L-THREONINE ALDOLASE"/>
    <property type="match status" value="1"/>
</dbReference>
<dbReference type="InterPro" id="IPR001597">
    <property type="entry name" value="ArAA_b-elim_lyase/Thr_aldolase"/>
</dbReference>
<comment type="catalytic activity">
    <reaction evidence="5">
        <text>L-allo-threonine = acetaldehyde + glycine</text>
        <dbReference type="Rhea" id="RHEA:26209"/>
        <dbReference type="ChEBI" id="CHEBI:15343"/>
        <dbReference type="ChEBI" id="CHEBI:57305"/>
        <dbReference type="ChEBI" id="CHEBI:58585"/>
        <dbReference type="EC" id="4.1.2.48"/>
    </reaction>
</comment>
<proteinExistence type="inferred from homology"/>
<accession>A0A5R9J201</accession>
<dbReference type="Pfam" id="PF01212">
    <property type="entry name" value="Beta_elim_lyase"/>
    <property type="match status" value="1"/>
</dbReference>
<keyword evidence="4 5" id="KW-0663">Pyridoxal phosphate</keyword>
<comment type="similarity">
    <text evidence="2 5">Belongs to the threonine aldolase family.</text>
</comment>
<dbReference type="EC" id="4.1.2.48" evidence="5"/>
<comment type="catalytic activity">
    <reaction evidence="5">
        <text>L-threonine = acetaldehyde + glycine</text>
        <dbReference type="Rhea" id="RHEA:19625"/>
        <dbReference type="ChEBI" id="CHEBI:15343"/>
        <dbReference type="ChEBI" id="CHEBI:57305"/>
        <dbReference type="ChEBI" id="CHEBI:57926"/>
        <dbReference type="EC" id="4.1.2.48"/>
    </reaction>
</comment>
<dbReference type="PANTHER" id="PTHR48097">
    <property type="entry name" value="L-THREONINE ALDOLASE-RELATED"/>
    <property type="match status" value="1"/>
</dbReference>
<evidence type="ECO:0000256" key="1">
    <source>
        <dbReference type="ARBA" id="ARBA00001933"/>
    </source>
</evidence>
<dbReference type="Gene3D" id="3.40.640.10">
    <property type="entry name" value="Type I PLP-dependent aspartate aminotransferase-like (Major domain)"/>
    <property type="match status" value="1"/>
</dbReference>
<dbReference type="PIRSF" id="PIRSF038940">
    <property type="entry name" value="Low_specificity_LTA"/>
    <property type="match status" value="1"/>
</dbReference>
<dbReference type="InterPro" id="IPR015422">
    <property type="entry name" value="PyrdxlP-dep_Trfase_small"/>
</dbReference>
<gene>
    <name evidence="7" type="ORF">FE263_14420</name>
</gene>
<name>A0A5R9J201_9PROT</name>
<dbReference type="OrthoDB" id="9774495at2"/>
<comment type="subunit">
    <text evidence="3">Homotetramer.</text>
</comment>
<dbReference type="RefSeq" id="WP_138326735.1">
    <property type="nucleotide sequence ID" value="NZ_VCDI01000005.1"/>
</dbReference>
<dbReference type="InterPro" id="IPR026273">
    <property type="entry name" value="Low_specificity_L-TA_bact"/>
</dbReference>
<reference evidence="7 8" key="1">
    <citation type="submission" date="2019-05" db="EMBL/GenBank/DDBJ databases">
        <authorList>
            <person name="Pankratov T."/>
            <person name="Grouzdev D."/>
        </authorList>
    </citation>
    <scope>NUCLEOTIDE SEQUENCE [LARGE SCALE GENOMIC DNA]</scope>
    <source>
        <strain evidence="7 8">KEBCLARHB70R</strain>
    </source>
</reference>
<dbReference type="GO" id="GO:0006567">
    <property type="term" value="P:L-threonine catabolic process"/>
    <property type="evidence" value="ECO:0007669"/>
    <property type="project" value="UniProtKB-UniRule"/>
</dbReference>
<comment type="caution">
    <text evidence="7">The sequence shown here is derived from an EMBL/GenBank/DDBJ whole genome shotgun (WGS) entry which is preliminary data.</text>
</comment>
<dbReference type="GO" id="GO:0008732">
    <property type="term" value="F:L-allo-threonine aldolase activity"/>
    <property type="evidence" value="ECO:0007669"/>
    <property type="project" value="RHEA"/>
</dbReference>